<name>A0A250FZ94_9FLAO</name>
<feature type="coiled-coil region" evidence="1">
    <location>
        <begin position="99"/>
        <end position="132"/>
    </location>
</feature>
<dbReference type="Proteomes" id="UP000217348">
    <property type="component" value="Chromosome"/>
</dbReference>
<evidence type="ECO:0000313" key="2">
    <source>
        <dbReference type="EMBL" id="ATA90321.1"/>
    </source>
</evidence>
<evidence type="ECO:0008006" key="4">
    <source>
        <dbReference type="Google" id="ProtNLM"/>
    </source>
</evidence>
<reference evidence="3" key="1">
    <citation type="submission" date="2017-06" db="EMBL/GenBank/DDBJ databases">
        <title>Capnocytophaga spp. assemblies.</title>
        <authorList>
            <person name="Gulvik C.A."/>
        </authorList>
    </citation>
    <scope>NUCLEOTIDE SEQUENCE [LARGE SCALE GENOMIC DNA]</scope>
    <source>
        <strain evidence="3">H2177</strain>
    </source>
</reference>
<proteinExistence type="predicted"/>
<dbReference type="EMBL" id="CP022387">
    <property type="protein sequence ID" value="ATA90321.1"/>
    <property type="molecule type" value="Genomic_DNA"/>
</dbReference>
<protein>
    <recommendedName>
        <fullName evidence="4">Type VI secretion system-associated protein</fullName>
    </recommendedName>
</protein>
<sequence length="152" mass="17260">MSILDYGIGGNEVKRDASEAIANIPSNRTLLVEKLTVEEPMFPETMEGLTTIEAVFDAFRPNVDVEFETAEGEPVQENFVFRNTGDFQVKNLTSQSPFLKKLEIQRDFYTKLVKQLRTNKILQRALENEETKKAFIQALTQLKLELDAASKS</sequence>
<gene>
    <name evidence="2" type="ORF">CGC58_11615</name>
</gene>
<dbReference type="RefSeq" id="WP_095896863.1">
    <property type="nucleotide sequence ID" value="NZ_BOPJ01000006.1"/>
</dbReference>
<evidence type="ECO:0000313" key="3">
    <source>
        <dbReference type="Proteomes" id="UP000217348"/>
    </source>
</evidence>
<dbReference type="KEGG" id="csto:CGC58_11615"/>
<keyword evidence="1" id="KW-0175">Coiled coil</keyword>
<organism evidence="2 3">
    <name type="scientific">Capnocytophaga stomatis</name>
    <dbReference type="NCBI Taxonomy" id="1848904"/>
    <lineage>
        <taxon>Bacteria</taxon>
        <taxon>Pseudomonadati</taxon>
        <taxon>Bacteroidota</taxon>
        <taxon>Flavobacteriia</taxon>
        <taxon>Flavobacteriales</taxon>
        <taxon>Flavobacteriaceae</taxon>
        <taxon>Capnocytophaga</taxon>
    </lineage>
</organism>
<dbReference type="AlphaFoldDB" id="A0A250FZ94"/>
<dbReference type="OrthoDB" id="761425at2"/>
<accession>A0A250FZ94</accession>
<evidence type="ECO:0000256" key="1">
    <source>
        <dbReference type="SAM" id="Coils"/>
    </source>
</evidence>